<dbReference type="PANTHER" id="PTHR36454:SF1">
    <property type="entry name" value="DUF1015 DOMAIN-CONTAINING PROTEIN"/>
    <property type="match status" value="1"/>
</dbReference>
<dbReference type="InterPro" id="IPR008323">
    <property type="entry name" value="UCP033563"/>
</dbReference>
<sequence length="415" mass="47993">MATIVPFSAVRPTQEEVKNVAALPYDVVNREEAKAIVQKQPNSFLKIDRAEVQLDDQVSTYDEQVYLKARDTLNDMIDSGVFVRDEEAYFYIYQLTMDGRKQRGLVACSSIDDYENDIIKKHEKTREAKEKDRINHVDYCNAQTGPIFLAYRSNQVVKDIINEIIEHTQPVYDFVSDDHIGHTVWVIKDKEKIQTIQSTFETIQNTYIADGHHRTASAVKVGLKRRAQNPNYTGKENFNYFLSVIFSDDELMVLPYNRVVKDLNGYSEESFFEKIKESFDVELIGQKPFQPESKETFGMYLNNNWYKLSIHKALVDDKDPVKSLDVSLLQDYLLDPILNIKDPRVDDRIDFVGGIRGLGELEKRVANDMYIAFSMYPTSIEELFQVADVNKLMPPKSTWFEPKLRSGIFINTLED</sequence>
<dbReference type="PANTHER" id="PTHR36454">
    <property type="entry name" value="LMO2823 PROTEIN"/>
    <property type="match status" value="1"/>
</dbReference>
<reference evidence="1 2" key="1">
    <citation type="submission" date="2019-03" db="EMBL/GenBank/DDBJ databases">
        <title>Genomic Encyclopedia of Type Strains, Phase IV (KMG-IV): sequencing the most valuable type-strain genomes for metagenomic binning, comparative biology and taxonomic classification.</title>
        <authorList>
            <person name="Goeker M."/>
        </authorList>
    </citation>
    <scope>NUCLEOTIDE SEQUENCE [LARGE SCALE GENOMIC DNA]</scope>
    <source>
        <strain evidence="1 2">DSM 24176</strain>
    </source>
</reference>
<proteinExistence type="predicted"/>
<accession>A0A4R1MYP2</accession>
<gene>
    <name evidence="1" type="ORF">EDC19_0848</name>
</gene>
<dbReference type="Proteomes" id="UP000294545">
    <property type="component" value="Unassembled WGS sequence"/>
</dbReference>
<dbReference type="Pfam" id="PF06245">
    <property type="entry name" value="DUF1015"/>
    <property type="match status" value="1"/>
</dbReference>
<protein>
    <submittedName>
        <fullName evidence="1">Uncharacterized protein (DUF1015 family)</fullName>
    </submittedName>
</protein>
<dbReference type="EMBL" id="SMGQ01000011">
    <property type="protein sequence ID" value="TCK98428.1"/>
    <property type="molecule type" value="Genomic_DNA"/>
</dbReference>
<dbReference type="RefSeq" id="WP_132280981.1">
    <property type="nucleotide sequence ID" value="NZ_SMGQ01000011.1"/>
</dbReference>
<dbReference type="AlphaFoldDB" id="A0A4R1MYP2"/>
<name>A0A4R1MYP2_9FIRM</name>
<evidence type="ECO:0000313" key="2">
    <source>
        <dbReference type="Proteomes" id="UP000294545"/>
    </source>
</evidence>
<dbReference type="OrthoDB" id="9781616at2"/>
<organism evidence="1 2">
    <name type="scientific">Natranaerovirga hydrolytica</name>
    <dbReference type="NCBI Taxonomy" id="680378"/>
    <lineage>
        <taxon>Bacteria</taxon>
        <taxon>Bacillati</taxon>
        <taxon>Bacillota</taxon>
        <taxon>Clostridia</taxon>
        <taxon>Lachnospirales</taxon>
        <taxon>Natranaerovirgaceae</taxon>
        <taxon>Natranaerovirga</taxon>
    </lineage>
</organism>
<dbReference type="PIRSF" id="PIRSF033563">
    <property type="entry name" value="UCP033563"/>
    <property type="match status" value="1"/>
</dbReference>
<keyword evidence="2" id="KW-1185">Reference proteome</keyword>
<comment type="caution">
    <text evidence="1">The sequence shown here is derived from an EMBL/GenBank/DDBJ whole genome shotgun (WGS) entry which is preliminary data.</text>
</comment>
<evidence type="ECO:0000313" key="1">
    <source>
        <dbReference type="EMBL" id="TCK98428.1"/>
    </source>
</evidence>